<name>B9TJ25_RICCO</name>
<proteinExistence type="predicted"/>
<protein>
    <submittedName>
        <fullName evidence="2">Uncharacterized protein</fullName>
    </submittedName>
</protein>
<dbReference type="InParanoid" id="B9TJ25"/>
<dbReference type="EMBL" id="EQ983312">
    <property type="protein sequence ID" value="EEF24140.1"/>
    <property type="molecule type" value="Genomic_DNA"/>
</dbReference>
<accession>B9TJ25</accession>
<keyword evidence="3" id="KW-1185">Reference proteome</keyword>
<organism evidence="2 3">
    <name type="scientific">Ricinus communis</name>
    <name type="common">Castor bean</name>
    <dbReference type="NCBI Taxonomy" id="3988"/>
    <lineage>
        <taxon>Eukaryota</taxon>
        <taxon>Viridiplantae</taxon>
        <taxon>Streptophyta</taxon>
        <taxon>Embryophyta</taxon>
        <taxon>Tracheophyta</taxon>
        <taxon>Spermatophyta</taxon>
        <taxon>Magnoliopsida</taxon>
        <taxon>eudicotyledons</taxon>
        <taxon>Gunneridae</taxon>
        <taxon>Pentapetalae</taxon>
        <taxon>rosids</taxon>
        <taxon>fabids</taxon>
        <taxon>Malpighiales</taxon>
        <taxon>Euphorbiaceae</taxon>
        <taxon>Acalyphoideae</taxon>
        <taxon>Acalypheae</taxon>
        <taxon>Ricinus</taxon>
    </lineage>
</organism>
<evidence type="ECO:0000313" key="2">
    <source>
        <dbReference type="EMBL" id="EEF24140.1"/>
    </source>
</evidence>
<gene>
    <name evidence="2" type="ORF">RCOM_1825270</name>
</gene>
<evidence type="ECO:0000313" key="3">
    <source>
        <dbReference type="Proteomes" id="UP000008311"/>
    </source>
</evidence>
<dbReference type="Proteomes" id="UP000008311">
    <property type="component" value="Unassembled WGS sequence"/>
</dbReference>
<sequence length="134" mass="13926">MQSPHQPHLRVIAATLFAILDRRSNRDRVAAQHRPDDVFLIGLPSRRKAAGLGGRSPPCGRVSRRAGKVAPRGEIIAGAGSAGDFTIQSAGADHDRAPPLGALHGDKTLGHGGLARRDRAIVGVARGGGPELSV</sequence>
<feature type="region of interest" description="Disordered" evidence="1">
    <location>
        <begin position="49"/>
        <end position="68"/>
    </location>
</feature>
<dbReference type="AlphaFoldDB" id="B9TJ25"/>
<reference evidence="3" key="1">
    <citation type="journal article" date="2010" name="Nat. Biotechnol.">
        <title>Draft genome sequence of the oilseed species Ricinus communis.</title>
        <authorList>
            <person name="Chan A.P."/>
            <person name="Crabtree J."/>
            <person name="Zhao Q."/>
            <person name="Lorenzi H."/>
            <person name="Orvis J."/>
            <person name="Puiu D."/>
            <person name="Melake-Berhan A."/>
            <person name="Jones K.M."/>
            <person name="Redman J."/>
            <person name="Chen G."/>
            <person name="Cahoon E.B."/>
            <person name="Gedil M."/>
            <person name="Stanke M."/>
            <person name="Haas B.J."/>
            <person name="Wortman J.R."/>
            <person name="Fraser-Liggett C.M."/>
            <person name="Ravel J."/>
            <person name="Rabinowicz P.D."/>
        </authorList>
    </citation>
    <scope>NUCLEOTIDE SEQUENCE [LARGE SCALE GENOMIC DNA]</scope>
    <source>
        <strain evidence="3">cv. Hale</strain>
    </source>
</reference>
<evidence type="ECO:0000256" key="1">
    <source>
        <dbReference type="SAM" id="MobiDB-lite"/>
    </source>
</evidence>
<feature type="region of interest" description="Disordered" evidence="1">
    <location>
        <begin position="87"/>
        <end position="107"/>
    </location>
</feature>